<evidence type="ECO:0008006" key="4">
    <source>
        <dbReference type="Google" id="ProtNLM"/>
    </source>
</evidence>
<dbReference type="EMBL" id="CP041614">
    <property type="protein sequence ID" value="QDO82665.1"/>
    <property type="molecule type" value="Genomic_DNA"/>
</dbReference>
<organism evidence="2 3">
    <name type="scientific">Shewanella psychropiezotolerans</name>
    <dbReference type="NCBI Taxonomy" id="2593655"/>
    <lineage>
        <taxon>Bacteria</taxon>
        <taxon>Pseudomonadati</taxon>
        <taxon>Pseudomonadota</taxon>
        <taxon>Gammaproteobacteria</taxon>
        <taxon>Alteromonadales</taxon>
        <taxon>Shewanellaceae</taxon>
        <taxon>Shewanella</taxon>
    </lineage>
</organism>
<feature type="signal peptide" evidence="1">
    <location>
        <begin position="1"/>
        <end position="19"/>
    </location>
</feature>
<evidence type="ECO:0000313" key="3">
    <source>
        <dbReference type="Proteomes" id="UP000315947"/>
    </source>
</evidence>
<dbReference type="PROSITE" id="PS51257">
    <property type="entry name" value="PROKAR_LIPOPROTEIN"/>
    <property type="match status" value="1"/>
</dbReference>
<evidence type="ECO:0000313" key="2">
    <source>
        <dbReference type="EMBL" id="QDO82665.1"/>
    </source>
</evidence>
<evidence type="ECO:0000256" key="1">
    <source>
        <dbReference type="SAM" id="SignalP"/>
    </source>
</evidence>
<name>A0ABX5WU85_9GAMM</name>
<dbReference type="Proteomes" id="UP000315947">
    <property type="component" value="Chromosome"/>
</dbReference>
<accession>A0ABX5WU85</accession>
<dbReference type="RefSeq" id="WP_144045053.1">
    <property type="nucleotide sequence ID" value="NZ_CP041614.1"/>
</dbReference>
<feature type="chain" id="PRO_5046365590" description="Lipoprotein" evidence="1">
    <location>
        <begin position="20"/>
        <end position="199"/>
    </location>
</feature>
<protein>
    <recommendedName>
        <fullName evidence="4">Lipoprotein</fullName>
    </recommendedName>
</protein>
<reference evidence="2 3" key="1">
    <citation type="submission" date="2019-07" db="EMBL/GenBank/DDBJ databases">
        <title>Shewanella sp. YLB-06 whole genomic sequence.</title>
        <authorList>
            <person name="Yu L."/>
        </authorList>
    </citation>
    <scope>NUCLEOTIDE SEQUENCE [LARGE SCALE GENOMIC DNA]</scope>
    <source>
        <strain evidence="2 3">YLB-06</strain>
    </source>
</reference>
<keyword evidence="1" id="KW-0732">Signal</keyword>
<sequence>MKPIALPLLSAALLSGCGATQTTPSPVPETNKEIVQTEIVQTKKVEKTVKQVAKLSSQSADKTVYILMDIPFRSDNHVADNIENECTELGHQFSNSVLKYAKKQKLSLKAVDQLPANGKVLKLSIDDVYSAGNAFIGHRKSASITASYLVDGEMLATTEKTRNSGGGFFGGFKGSCSVLAHTVNTLGNDVAKWLKQQTN</sequence>
<proteinExistence type="predicted"/>
<keyword evidence="3" id="KW-1185">Reference proteome</keyword>
<gene>
    <name evidence="2" type="ORF">FM037_04720</name>
</gene>